<accession>A0A8S5T7I3</accession>
<protein>
    <recommendedName>
        <fullName evidence="1">SHOCT-like domain-containing protein</fullName>
    </recommendedName>
</protein>
<organism evidence="2">
    <name type="scientific">Siphoviridae sp. ctj6w2</name>
    <dbReference type="NCBI Taxonomy" id="2827919"/>
    <lineage>
        <taxon>Viruses</taxon>
        <taxon>Duplodnaviria</taxon>
        <taxon>Heunggongvirae</taxon>
        <taxon>Uroviricota</taxon>
        <taxon>Caudoviricetes</taxon>
    </lineage>
</organism>
<dbReference type="EMBL" id="BK032767">
    <property type="protein sequence ID" value="DAF59308.1"/>
    <property type="molecule type" value="Genomic_DNA"/>
</dbReference>
<dbReference type="Pfam" id="PF20612">
    <property type="entry name" value="SHOCT_2"/>
    <property type="match status" value="1"/>
</dbReference>
<evidence type="ECO:0000313" key="2">
    <source>
        <dbReference type="EMBL" id="DAF59308.1"/>
    </source>
</evidence>
<name>A0A8S5T7I3_9CAUD</name>
<proteinExistence type="predicted"/>
<reference evidence="2" key="1">
    <citation type="journal article" date="2021" name="Proc. Natl. Acad. Sci. U.S.A.">
        <title>A Catalog of Tens of Thousands of Viruses from Human Metagenomes Reveals Hidden Associations with Chronic Diseases.</title>
        <authorList>
            <person name="Tisza M.J."/>
            <person name="Buck C.B."/>
        </authorList>
    </citation>
    <scope>NUCLEOTIDE SEQUENCE</scope>
    <source>
        <strain evidence="2">Ctj6w2</strain>
    </source>
</reference>
<evidence type="ECO:0000259" key="1">
    <source>
        <dbReference type="Pfam" id="PF20612"/>
    </source>
</evidence>
<sequence>MNIGIKSVVLKMTKEFMNKELAYDLSISPFLLLHRNGVISDEELAKITQYLQEKYKPLFVSNLYVKSLDIKVF</sequence>
<feature type="domain" description="SHOCT-like" evidence="1">
    <location>
        <begin position="12"/>
        <end position="60"/>
    </location>
</feature>
<dbReference type="InterPro" id="IPR046749">
    <property type="entry name" value="SHOCT_2"/>
</dbReference>